<dbReference type="RefSeq" id="WP_006927339.1">
    <property type="nucleotide sequence ID" value="NZ_CM001402.1"/>
</dbReference>
<dbReference type="EMBL" id="CP018099">
    <property type="protein sequence ID" value="APF16985.1"/>
    <property type="molecule type" value="Genomic_DNA"/>
</dbReference>
<dbReference type="PaxDb" id="880073-Calab_0737"/>
<gene>
    <name evidence="1" type="ORF">Cabys_234</name>
    <name evidence="2" type="ORF">Cabys_3580</name>
    <name evidence="3" type="ORF">Calab_0737</name>
    <name evidence="4" type="ORF">Calab_1522</name>
</gene>
<protein>
    <submittedName>
        <fullName evidence="3">Uncharacterized protein</fullName>
    </submittedName>
</protein>
<dbReference type="STRING" id="880073.Cabys_234"/>
<dbReference type="Proteomes" id="UP000004671">
    <property type="component" value="Chromosome"/>
</dbReference>
<name>H1XTE3_CALAY</name>
<dbReference type="KEGG" id="caby:Cabys_234"/>
<dbReference type="Proteomes" id="UP000183868">
    <property type="component" value="Chromosome"/>
</dbReference>
<keyword evidence="5" id="KW-1185">Reference proteome</keyword>
<evidence type="ECO:0000313" key="1">
    <source>
        <dbReference type="EMBL" id="APF16985.1"/>
    </source>
</evidence>
<dbReference type="EMBL" id="CP018099">
    <property type="protein sequence ID" value="APF20326.1"/>
    <property type="molecule type" value="Genomic_DNA"/>
</dbReference>
<dbReference type="AlphaFoldDB" id="H1XTE3"/>
<evidence type="ECO:0000313" key="5">
    <source>
        <dbReference type="Proteomes" id="UP000004671"/>
    </source>
</evidence>
<evidence type="ECO:0000313" key="6">
    <source>
        <dbReference type="Proteomes" id="UP000183868"/>
    </source>
</evidence>
<evidence type="ECO:0000313" key="3">
    <source>
        <dbReference type="EMBL" id="EHO40376.1"/>
    </source>
</evidence>
<dbReference type="EMBL" id="CM001402">
    <property type="protein sequence ID" value="EHO40376.1"/>
    <property type="molecule type" value="Genomic_DNA"/>
</dbReference>
<sequence length="147" mass="16566">MLTFKNLALQLQDYLKNKMPDVNIELGKYGQMPAILPAIWIFLEPGPVKRLSTNATKDLTRLAKVYLFSFKANAENPASAAIDSMELLMQAETHLIQFRDDLNNGQISQDDNQATALYFEESSIAFDAVYSDISVSVLECFFSYVKL</sequence>
<accession>H1XTE3</accession>
<reference evidence="3 5" key="1">
    <citation type="submission" date="2011-09" db="EMBL/GenBank/DDBJ databases">
        <title>The permanent draft genome of Caldithrix abyssi DSM 13497.</title>
        <authorList>
            <consortium name="US DOE Joint Genome Institute (JGI-PGF)"/>
            <person name="Lucas S."/>
            <person name="Han J."/>
            <person name="Lapidus A."/>
            <person name="Bruce D."/>
            <person name="Goodwin L."/>
            <person name="Pitluck S."/>
            <person name="Peters L."/>
            <person name="Kyrpides N."/>
            <person name="Mavromatis K."/>
            <person name="Ivanova N."/>
            <person name="Mikhailova N."/>
            <person name="Chertkov O."/>
            <person name="Detter J.C."/>
            <person name="Tapia R."/>
            <person name="Han C."/>
            <person name="Land M."/>
            <person name="Hauser L."/>
            <person name="Markowitz V."/>
            <person name="Cheng J.-F."/>
            <person name="Hugenholtz P."/>
            <person name="Woyke T."/>
            <person name="Wu D."/>
            <person name="Spring S."/>
            <person name="Brambilla E."/>
            <person name="Klenk H.-P."/>
            <person name="Eisen J.A."/>
        </authorList>
    </citation>
    <scope>NUCLEOTIDE SEQUENCE [LARGE SCALE GENOMIC DNA]</scope>
    <source>
        <strain evidence="3 5">DSM 13497</strain>
    </source>
</reference>
<evidence type="ECO:0000313" key="4">
    <source>
        <dbReference type="EMBL" id="EHO41142.1"/>
    </source>
</evidence>
<evidence type="ECO:0000313" key="2">
    <source>
        <dbReference type="EMBL" id="APF20326.1"/>
    </source>
</evidence>
<dbReference type="EMBL" id="CM001402">
    <property type="protein sequence ID" value="EHO41142.1"/>
    <property type="molecule type" value="Genomic_DNA"/>
</dbReference>
<proteinExistence type="predicted"/>
<organism evidence="3 5">
    <name type="scientific">Caldithrix abyssi DSM 13497</name>
    <dbReference type="NCBI Taxonomy" id="880073"/>
    <lineage>
        <taxon>Bacteria</taxon>
        <taxon>Pseudomonadati</taxon>
        <taxon>Calditrichota</taxon>
        <taxon>Calditrichia</taxon>
        <taxon>Calditrichales</taxon>
        <taxon>Calditrichaceae</taxon>
        <taxon>Caldithrix</taxon>
    </lineage>
</organism>
<dbReference type="InParanoid" id="H1XTE3"/>
<dbReference type="HOGENOM" id="CLU_1764615_0_0_0"/>
<reference evidence="1 6" key="2">
    <citation type="submission" date="2016-11" db="EMBL/GenBank/DDBJ databases">
        <title>Genomic analysis of Caldithrix abyssi and proposal of a novel bacterial phylum Caldithrichaeota.</title>
        <authorList>
            <person name="Kublanov I."/>
            <person name="Sigalova O."/>
            <person name="Gavrilov S."/>
            <person name="Lebedinsky A."/>
            <person name="Ivanova N."/>
            <person name="Daum C."/>
            <person name="Reddy T."/>
            <person name="Klenk H.P."/>
            <person name="Goker M."/>
            <person name="Reva O."/>
            <person name="Miroshnichenko M."/>
            <person name="Kyprides N."/>
            <person name="Woyke T."/>
            <person name="Gelfand M."/>
        </authorList>
    </citation>
    <scope>NUCLEOTIDE SEQUENCE [LARGE SCALE GENOMIC DNA]</scope>
    <source>
        <strain evidence="1 6">LF13</strain>
    </source>
</reference>
<dbReference type="KEGG" id="caby:Cabys_3580"/>